<evidence type="ECO:0000313" key="3">
    <source>
        <dbReference type="RefSeq" id="XP_033785848.1"/>
    </source>
</evidence>
<dbReference type="Pfam" id="PF06825">
    <property type="entry name" value="HSBP1"/>
    <property type="match status" value="1"/>
</dbReference>
<dbReference type="FunCoup" id="A0A6P8QEX5">
    <property type="interactions" value="814"/>
</dbReference>
<dbReference type="GO" id="GO:0070370">
    <property type="term" value="P:cellular heat acclimation"/>
    <property type="evidence" value="ECO:0007669"/>
    <property type="project" value="TreeGrafter"/>
</dbReference>
<keyword evidence="2" id="KW-1185">Reference proteome</keyword>
<dbReference type="GO" id="GO:0005829">
    <property type="term" value="C:cytosol"/>
    <property type="evidence" value="ECO:0007669"/>
    <property type="project" value="TreeGrafter"/>
</dbReference>
<protein>
    <submittedName>
        <fullName evidence="3">Heat shock factor-binding protein 1-like protein 1</fullName>
    </submittedName>
</protein>
<dbReference type="OrthoDB" id="4159489at2759"/>
<dbReference type="GO" id="GO:0005634">
    <property type="term" value="C:nucleus"/>
    <property type="evidence" value="ECO:0007669"/>
    <property type="project" value="TreeGrafter"/>
</dbReference>
<dbReference type="GO" id="GO:0003714">
    <property type="term" value="F:transcription corepressor activity"/>
    <property type="evidence" value="ECO:0007669"/>
    <property type="project" value="InterPro"/>
</dbReference>
<dbReference type="Gene3D" id="1.20.5.430">
    <property type="match status" value="1"/>
</dbReference>
<evidence type="ECO:0000313" key="2">
    <source>
        <dbReference type="Proteomes" id="UP000515159"/>
    </source>
</evidence>
<dbReference type="KEGG" id="gsh:117353719"/>
<dbReference type="AlphaFoldDB" id="A0A6P8QEX5"/>
<dbReference type="InParanoid" id="A0A6P8QEX5"/>
<accession>A0A6P8QEX5</accession>
<comment type="similarity">
    <text evidence="1">Belongs to the HSBP1 family.</text>
</comment>
<dbReference type="CTD" id="440498"/>
<dbReference type="Proteomes" id="UP000515159">
    <property type="component" value="Chromosome 2"/>
</dbReference>
<dbReference type="InterPro" id="IPR009643">
    <property type="entry name" value="HS1-bd"/>
</dbReference>
<sequence length="69" mass="7727">MTDSDARSPQQLSRFAEDLLLKLQDKFQALTDQLTSKLDEMGNGIDELQKNVTDLMVTAGIENNEEALQ</sequence>
<reference evidence="3" key="1">
    <citation type="submission" date="2025-08" db="UniProtKB">
        <authorList>
            <consortium name="RefSeq"/>
        </authorList>
    </citation>
    <scope>IDENTIFICATION</scope>
</reference>
<dbReference type="GeneID" id="117353719"/>
<name>A0A6P8QEX5_GEOSA</name>
<gene>
    <name evidence="3" type="primary">HSBP1L1</name>
</gene>
<proteinExistence type="inferred from homology"/>
<evidence type="ECO:0000256" key="1">
    <source>
        <dbReference type="ARBA" id="ARBA00006349"/>
    </source>
</evidence>
<dbReference type="PANTHER" id="PTHR19424">
    <property type="entry name" value="HEAT SHOCK FACTOR BINDING PROTEIN 1"/>
    <property type="match status" value="1"/>
</dbReference>
<dbReference type="RefSeq" id="XP_033785848.1">
    <property type="nucleotide sequence ID" value="XM_033929957.1"/>
</dbReference>
<organism evidence="2 3">
    <name type="scientific">Geotrypetes seraphini</name>
    <name type="common">Gaboon caecilian</name>
    <name type="synonym">Caecilia seraphini</name>
    <dbReference type="NCBI Taxonomy" id="260995"/>
    <lineage>
        <taxon>Eukaryota</taxon>
        <taxon>Metazoa</taxon>
        <taxon>Chordata</taxon>
        <taxon>Craniata</taxon>
        <taxon>Vertebrata</taxon>
        <taxon>Euteleostomi</taxon>
        <taxon>Amphibia</taxon>
        <taxon>Gymnophiona</taxon>
        <taxon>Geotrypetes</taxon>
    </lineage>
</organism>
<dbReference type="PANTHER" id="PTHR19424:SF4">
    <property type="entry name" value="HEAT SHOCK FACTOR-BINDING PROTEIN 1-LIKE PROTEIN 1"/>
    <property type="match status" value="1"/>
</dbReference>